<evidence type="ECO:0000256" key="4">
    <source>
        <dbReference type="ARBA" id="ARBA00022898"/>
    </source>
</evidence>
<name>A0A9W6W3F5_9ACTN</name>
<feature type="domain" description="Rhodanese" evidence="8">
    <location>
        <begin position="358"/>
        <end position="393"/>
    </location>
</feature>
<dbReference type="GO" id="GO:0030170">
    <property type="term" value="F:pyridoxal phosphate binding"/>
    <property type="evidence" value="ECO:0007669"/>
    <property type="project" value="InterPro"/>
</dbReference>
<comment type="cofactor">
    <cofactor evidence="1 6 7">
        <name>pyridoxal 5'-phosphate</name>
        <dbReference type="ChEBI" id="CHEBI:597326"/>
    </cofactor>
</comment>
<dbReference type="PANTHER" id="PTHR11999:SF70">
    <property type="entry name" value="MIP05841P"/>
    <property type="match status" value="1"/>
</dbReference>
<dbReference type="InterPro" id="IPR015424">
    <property type="entry name" value="PyrdxlP-dep_Trfase"/>
</dbReference>
<evidence type="ECO:0000256" key="7">
    <source>
        <dbReference type="RuleBase" id="RU000382"/>
    </source>
</evidence>
<gene>
    <name evidence="9" type="ORF">Afil01_29040</name>
</gene>
<dbReference type="AlphaFoldDB" id="A0A9W6W3F5"/>
<dbReference type="InterPro" id="IPR015422">
    <property type="entry name" value="PyrdxlP-dep_Trfase_small"/>
</dbReference>
<evidence type="ECO:0000256" key="6">
    <source>
        <dbReference type="PIRSR" id="PIRSR602129-50"/>
    </source>
</evidence>
<dbReference type="SUPFAM" id="SSF53383">
    <property type="entry name" value="PLP-dependent transferases"/>
    <property type="match status" value="1"/>
</dbReference>
<proteinExistence type="inferred from homology"/>
<dbReference type="Gene3D" id="3.90.1150.10">
    <property type="entry name" value="Aspartate Aminotransferase, domain 1"/>
    <property type="match status" value="1"/>
</dbReference>
<dbReference type="InterPro" id="IPR001763">
    <property type="entry name" value="Rhodanese-like_dom"/>
</dbReference>
<dbReference type="Proteomes" id="UP001165079">
    <property type="component" value="Unassembled WGS sequence"/>
</dbReference>
<dbReference type="Pfam" id="PF00282">
    <property type="entry name" value="Pyridoxal_deC"/>
    <property type="match status" value="1"/>
</dbReference>
<organism evidence="9 10">
    <name type="scientific">Actinorhabdospora filicis</name>
    <dbReference type="NCBI Taxonomy" id="1785913"/>
    <lineage>
        <taxon>Bacteria</taxon>
        <taxon>Bacillati</taxon>
        <taxon>Actinomycetota</taxon>
        <taxon>Actinomycetes</taxon>
        <taxon>Micromonosporales</taxon>
        <taxon>Micromonosporaceae</taxon>
        <taxon>Actinorhabdospora</taxon>
    </lineage>
</organism>
<reference evidence="9" key="1">
    <citation type="submission" date="2023-03" db="EMBL/GenBank/DDBJ databases">
        <title>Actinorhabdospora filicis NBRC 111898.</title>
        <authorList>
            <person name="Ichikawa N."/>
            <person name="Sato H."/>
            <person name="Tonouchi N."/>
        </authorList>
    </citation>
    <scope>NUCLEOTIDE SEQUENCE</scope>
    <source>
        <strain evidence="9">NBRC 111898</strain>
    </source>
</reference>
<dbReference type="PRINTS" id="PR00800">
    <property type="entry name" value="YHDCRBOXLASE"/>
</dbReference>
<evidence type="ECO:0000256" key="5">
    <source>
        <dbReference type="ARBA" id="ARBA00023239"/>
    </source>
</evidence>
<evidence type="ECO:0000256" key="1">
    <source>
        <dbReference type="ARBA" id="ARBA00001933"/>
    </source>
</evidence>
<dbReference type="GO" id="GO:0004058">
    <property type="term" value="F:aromatic-L-amino-acid decarboxylase activity"/>
    <property type="evidence" value="ECO:0007669"/>
    <property type="project" value="UniProtKB-ARBA"/>
</dbReference>
<dbReference type="PROSITE" id="PS50206">
    <property type="entry name" value="RHODANESE_3"/>
    <property type="match status" value="1"/>
</dbReference>
<comment type="caution">
    <text evidence="9">The sequence shown here is derived from an EMBL/GenBank/DDBJ whole genome shotgun (WGS) entry which is preliminary data.</text>
</comment>
<feature type="modified residue" description="N6-(pyridoxal phosphate)lysine" evidence="6">
    <location>
        <position position="306"/>
    </location>
</feature>
<keyword evidence="5 7" id="KW-0456">Lyase</keyword>
<keyword evidence="3" id="KW-0210">Decarboxylase</keyword>
<evidence type="ECO:0000259" key="8">
    <source>
        <dbReference type="PROSITE" id="PS50206"/>
    </source>
</evidence>
<dbReference type="GO" id="GO:0019752">
    <property type="term" value="P:carboxylic acid metabolic process"/>
    <property type="evidence" value="ECO:0007669"/>
    <property type="project" value="InterPro"/>
</dbReference>
<dbReference type="InterPro" id="IPR015421">
    <property type="entry name" value="PyrdxlP-dep_Trfase_major"/>
</dbReference>
<comment type="similarity">
    <text evidence="2 7">Belongs to the group II decarboxylase family.</text>
</comment>
<keyword evidence="4 6" id="KW-0663">Pyridoxal phosphate</keyword>
<evidence type="ECO:0000313" key="10">
    <source>
        <dbReference type="Proteomes" id="UP001165079"/>
    </source>
</evidence>
<keyword evidence="10" id="KW-1185">Reference proteome</keyword>
<dbReference type="InterPro" id="IPR010977">
    <property type="entry name" value="Aromatic_deC"/>
</dbReference>
<dbReference type="GO" id="GO:0006520">
    <property type="term" value="P:amino acid metabolic process"/>
    <property type="evidence" value="ECO:0007669"/>
    <property type="project" value="InterPro"/>
</dbReference>
<evidence type="ECO:0000256" key="2">
    <source>
        <dbReference type="ARBA" id="ARBA00009533"/>
    </source>
</evidence>
<accession>A0A9W6W3F5</accession>
<dbReference type="InterPro" id="IPR002129">
    <property type="entry name" value="PyrdxlP-dep_de-COase"/>
</dbReference>
<evidence type="ECO:0000256" key="3">
    <source>
        <dbReference type="ARBA" id="ARBA00022793"/>
    </source>
</evidence>
<dbReference type="Gene3D" id="3.90.1150.170">
    <property type="match status" value="1"/>
</dbReference>
<dbReference type="Gene3D" id="3.40.640.10">
    <property type="entry name" value="Type I PLP-dependent aspartate aminotransferase-like (Major domain)"/>
    <property type="match status" value="1"/>
</dbReference>
<dbReference type="PANTHER" id="PTHR11999">
    <property type="entry name" value="GROUP II PYRIDOXAL-5-PHOSPHATE DECARBOXYLASE"/>
    <property type="match status" value="1"/>
</dbReference>
<sequence>MLPTLPITGLDIAPEELRTELIRAANWVADYLQAVPAGPVTRPRALDERRWLASSPLRDEGRPHTEFTDFIDREVAPFPCGNGHPAFFGWINSPPAPTAIIAELLSVTINASCGMGEHASMDLERGAVRALAELAGLPHGAGGVLTSGGSTANLLCLAAARSWYLASIDAEDGERYDAAHALLVCYQSADTHMSVGKSARTIGLPASRLRSIPLTDDRRLDAGALRTAVERDLAAGLLPFCVVSTTGSTATGAIDPIAEITAVCRDYGLWHHVDGAFGGLGAAHPALAPHYAGIADVDSLTVDPHKTLNVPIGCGAALVTDPERLRGAFSLRASYLDGNDAWPWLSDYTIELTRPAGRAFTVWAVLHQLGREGVTALLDGYLRHTALLRELIEAHPDLELVADGPWSITCFRYRTPGRGDAITTAIADRLRDRGRAFLATVDIDGELALRASICNYRTSEADIRTLVAEVLAIGAELCG</sequence>
<protein>
    <submittedName>
        <fullName evidence="9">L-2,4-diaminobutyrate decarboxylase</fullName>
    </submittedName>
</protein>
<dbReference type="RefSeq" id="WP_285663270.1">
    <property type="nucleotide sequence ID" value="NZ_BSTX01000002.1"/>
</dbReference>
<dbReference type="EMBL" id="BSTX01000002">
    <property type="protein sequence ID" value="GLZ78097.1"/>
    <property type="molecule type" value="Genomic_DNA"/>
</dbReference>
<evidence type="ECO:0000313" key="9">
    <source>
        <dbReference type="EMBL" id="GLZ78097.1"/>
    </source>
</evidence>